<dbReference type="Pfam" id="PF04168">
    <property type="entry name" value="Alpha-E"/>
    <property type="match status" value="1"/>
</dbReference>
<evidence type="ECO:0000259" key="1">
    <source>
        <dbReference type="Pfam" id="PF04168"/>
    </source>
</evidence>
<reference evidence="2 3" key="1">
    <citation type="submission" date="2020-08" db="EMBL/GenBank/DDBJ databases">
        <title>Sequencing the genomes of 1000 actinobacteria strains.</title>
        <authorList>
            <person name="Klenk H.-P."/>
        </authorList>
    </citation>
    <scope>NUCLEOTIDE SEQUENCE [LARGE SCALE GENOMIC DNA]</scope>
    <source>
        <strain evidence="2 3">DSM 28796</strain>
    </source>
</reference>
<organism evidence="2 3">
    <name type="scientific">Brachybacterium aquaticum</name>
    <dbReference type="NCBI Taxonomy" id="1432564"/>
    <lineage>
        <taxon>Bacteria</taxon>
        <taxon>Bacillati</taxon>
        <taxon>Actinomycetota</taxon>
        <taxon>Actinomycetes</taxon>
        <taxon>Micrococcales</taxon>
        <taxon>Dermabacteraceae</taxon>
        <taxon>Brachybacterium</taxon>
    </lineage>
</organism>
<evidence type="ECO:0000313" key="2">
    <source>
        <dbReference type="EMBL" id="MBB5831287.1"/>
    </source>
</evidence>
<sequence>MMLSRIADAMFWIGRYVERADQTARILDVKLESITEDASHDLHGACRAVYDIFGVEDVPQSDCTIQHVLDRLVTDRTNPSSVAGALQTARENARGAREVLSTEVWESLNTTTLGMPRGVRPSRMHSSFQFAKDRCAVVNGLVDSSMTRDEAWLFLRIGQLLERVDMLARNLQSHDLEDSADAATVLLLRSCSAHEAYIRTYRGRVGAARAIEFLLLDSVFPRSAVHCLAEIDVALESLAKLHGSSFDRLGTAEPGRRIVGRALASLRYRALDDIVEDFEVEMEQLQMVTGAVTRALGATYFHPAA</sequence>
<gene>
    <name evidence="2" type="ORF">HNR70_001100</name>
</gene>
<dbReference type="Proteomes" id="UP000588158">
    <property type="component" value="Unassembled WGS sequence"/>
</dbReference>
<dbReference type="InterPro" id="IPR051680">
    <property type="entry name" value="ATP-dep_Glu-Cys_Ligase-2"/>
</dbReference>
<name>A0A841ABG3_9MICO</name>
<dbReference type="InterPro" id="IPR007296">
    <property type="entry name" value="DUF403"/>
</dbReference>
<protein>
    <submittedName>
        <fullName evidence="2">Putative alpha-E superfamily protein</fullName>
    </submittedName>
</protein>
<proteinExistence type="predicted"/>
<dbReference type="EMBL" id="JACHLZ010000001">
    <property type="protein sequence ID" value="MBB5831287.1"/>
    <property type="molecule type" value="Genomic_DNA"/>
</dbReference>
<dbReference type="PANTHER" id="PTHR34595:SF7">
    <property type="entry name" value="SLL1039 PROTEIN"/>
    <property type="match status" value="1"/>
</dbReference>
<dbReference type="RefSeq" id="WP_246375158.1">
    <property type="nucleotide sequence ID" value="NZ_JACHLZ010000001.1"/>
</dbReference>
<dbReference type="PANTHER" id="PTHR34595">
    <property type="entry name" value="BLR5612 PROTEIN"/>
    <property type="match status" value="1"/>
</dbReference>
<keyword evidence="3" id="KW-1185">Reference proteome</keyword>
<comment type="caution">
    <text evidence="2">The sequence shown here is derived from an EMBL/GenBank/DDBJ whole genome shotgun (WGS) entry which is preliminary data.</text>
</comment>
<evidence type="ECO:0000313" key="3">
    <source>
        <dbReference type="Proteomes" id="UP000588158"/>
    </source>
</evidence>
<feature type="domain" description="DUF403" evidence="1">
    <location>
        <begin position="2"/>
        <end position="301"/>
    </location>
</feature>
<accession>A0A841ABG3</accession>
<dbReference type="AlphaFoldDB" id="A0A841ABG3"/>